<reference evidence="1 2" key="1">
    <citation type="submission" date="2019-10" db="EMBL/GenBank/DDBJ databases">
        <title>Genomic and transcriptomic insights into the perfect genentic adaptation of a filamentous nitrogen-fixing cyanobacterium to rice fields.</title>
        <authorList>
            <person name="Chen Z."/>
        </authorList>
    </citation>
    <scope>NUCLEOTIDE SEQUENCE [LARGE SCALE GENOMIC DNA]</scope>
    <source>
        <strain evidence="1">CCNUC1</strain>
    </source>
</reference>
<dbReference type="EMBL" id="CP045226">
    <property type="protein sequence ID" value="QFS47739.1"/>
    <property type="molecule type" value="Genomic_DNA"/>
</dbReference>
<evidence type="ECO:0000313" key="2">
    <source>
        <dbReference type="Proteomes" id="UP000326678"/>
    </source>
</evidence>
<sequence>MNLLWGGQHERPSCAILFAPQLMQRAGGQGSNFFRLFPPALTIF</sequence>
<keyword evidence="2" id="KW-1185">Reference proteome</keyword>
<dbReference type="Proteomes" id="UP000326678">
    <property type="component" value="Chromosome Gxm1"/>
</dbReference>
<evidence type="ECO:0000313" key="1">
    <source>
        <dbReference type="EMBL" id="QFS47739.1"/>
    </source>
</evidence>
<dbReference type="KEGG" id="nsh:GXM_05231"/>
<organism evidence="1 2">
    <name type="scientific">Nostoc sphaeroides CCNUC1</name>
    <dbReference type="NCBI Taxonomy" id="2653204"/>
    <lineage>
        <taxon>Bacteria</taxon>
        <taxon>Bacillati</taxon>
        <taxon>Cyanobacteriota</taxon>
        <taxon>Cyanophyceae</taxon>
        <taxon>Nostocales</taxon>
        <taxon>Nostocaceae</taxon>
        <taxon>Nostoc</taxon>
    </lineage>
</organism>
<proteinExistence type="predicted"/>
<dbReference type="AlphaFoldDB" id="A0A5P8W6V9"/>
<name>A0A5P8W6V9_9NOSO</name>
<protein>
    <submittedName>
        <fullName evidence="1">Uncharacterized protein</fullName>
    </submittedName>
</protein>
<gene>
    <name evidence="1" type="ORF">GXM_05231</name>
</gene>
<accession>A0A5P8W6V9</accession>